<dbReference type="Pfam" id="PF02472">
    <property type="entry name" value="ExbD"/>
    <property type="match status" value="1"/>
</dbReference>
<dbReference type="EMBL" id="JAHJDP010000032">
    <property type="protein sequence ID" value="MBU2690469.1"/>
    <property type="molecule type" value="Genomic_DNA"/>
</dbReference>
<dbReference type="PANTHER" id="PTHR30558:SF7">
    <property type="entry name" value="TOL-PAL SYSTEM PROTEIN TOLR"/>
    <property type="match status" value="1"/>
</dbReference>
<evidence type="ECO:0000256" key="5">
    <source>
        <dbReference type="ARBA" id="ARBA00022989"/>
    </source>
</evidence>
<dbReference type="InterPro" id="IPR003400">
    <property type="entry name" value="ExbD"/>
</dbReference>
<dbReference type="Gene3D" id="3.30.420.270">
    <property type="match status" value="1"/>
</dbReference>
<evidence type="ECO:0000313" key="9">
    <source>
        <dbReference type="EMBL" id="MBU2690469.1"/>
    </source>
</evidence>
<protein>
    <submittedName>
        <fullName evidence="9">Biopolymer transporter ExbD</fullName>
    </submittedName>
</protein>
<keyword evidence="3" id="KW-1003">Cell membrane</keyword>
<proteinExistence type="inferred from homology"/>
<sequence length="135" mass="15215">MKFQTENRFLTGMESTAMADIIFLLLIFFLLSSSFILQTGIKITLPEVTQPEMEERQQIVVTVTRDDQLFVNERKITWSNLRTEMEQALSESSSRTVIVKGDAEVSLGRTVEIMDVARELGAERLAIAASPKTKS</sequence>
<comment type="caution">
    <text evidence="9">The sequence shown here is derived from an EMBL/GenBank/DDBJ whole genome shotgun (WGS) entry which is preliminary data.</text>
</comment>
<keyword evidence="6 8" id="KW-0472">Membrane</keyword>
<evidence type="ECO:0000256" key="4">
    <source>
        <dbReference type="ARBA" id="ARBA00022692"/>
    </source>
</evidence>
<evidence type="ECO:0000256" key="6">
    <source>
        <dbReference type="ARBA" id="ARBA00023136"/>
    </source>
</evidence>
<keyword evidence="5 8" id="KW-1133">Transmembrane helix</keyword>
<accession>A0A948RYA6</accession>
<comment type="similarity">
    <text evidence="2 7">Belongs to the ExbD/TolR family.</text>
</comment>
<dbReference type="AlphaFoldDB" id="A0A948RYA6"/>
<name>A0A948RYA6_UNCEI</name>
<organism evidence="9 10">
    <name type="scientific">Eiseniibacteriota bacterium</name>
    <dbReference type="NCBI Taxonomy" id="2212470"/>
    <lineage>
        <taxon>Bacteria</taxon>
        <taxon>Candidatus Eiseniibacteriota</taxon>
    </lineage>
</organism>
<evidence type="ECO:0000256" key="7">
    <source>
        <dbReference type="RuleBase" id="RU003879"/>
    </source>
</evidence>
<keyword evidence="7" id="KW-0653">Protein transport</keyword>
<evidence type="ECO:0000256" key="8">
    <source>
        <dbReference type="SAM" id="Phobius"/>
    </source>
</evidence>
<dbReference type="PANTHER" id="PTHR30558">
    <property type="entry name" value="EXBD MEMBRANE COMPONENT OF PMF-DRIVEN MACROMOLECULE IMPORT SYSTEM"/>
    <property type="match status" value="1"/>
</dbReference>
<dbReference type="GO" id="GO:0022857">
    <property type="term" value="F:transmembrane transporter activity"/>
    <property type="evidence" value="ECO:0007669"/>
    <property type="project" value="InterPro"/>
</dbReference>
<evidence type="ECO:0000256" key="2">
    <source>
        <dbReference type="ARBA" id="ARBA00005811"/>
    </source>
</evidence>
<evidence type="ECO:0000256" key="1">
    <source>
        <dbReference type="ARBA" id="ARBA00004162"/>
    </source>
</evidence>
<reference evidence="9" key="1">
    <citation type="submission" date="2021-05" db="EMBL/GenBank/DDBJ databases">
        <title>Energy efficiency and biological interactions define the core microbiome of deep oligotrophic groundwater.</title>
        <authorList>
            <person name="Mehrshad M."/>
            <person name="Lopez-Fernandez M."/>
            <person name="Bell E."/>
            <person name="Bernier-Latmani R."/>
            <person name="Bertilsson S."/>
            <person name="Dopson M."/>
        </authorList>
    </citation>
    <scope>NUCLEOTIDE SEQUENCE</scope>
    <source>
        <strain evidence="9">Modern_marine.mb.64</strain>
    </source>
</reference>
<dbReference type="GO" id="GO:0005886">
    <property type="term" value="C:plasma membrane"/>
    <property type="evidence" value="ECO:0007669"/>
    <property type="project" value="UniProtKB-SubCell"/>
</dbReference>
<comment type="subcellular location">
    <subcellularLocation>
        <location evidence="1">Cell membrane</location>
        <topology evidence="1">Single-pass membrane protein</topology>
    </subcellularLocation>
    <subcellularLocation>
        <location evidence="7">Cell membrane</location>
        <topology evidence="7">Single-pass type II membrane protein</topology>
    </subcellularLocation>
</comment>
<dbReference type="Proteomes" id="UP000777784">
    <property type="component" value="Unassembled WGS sequence"/>
</dbReference>
<keyword evidence="4 7" id="KW-0812">Transmembrane</keyword>
<gene>
    <name evidence="9" type="ORF">KJ970_06030</name>
</gene>
<evidence type="ECO:0000313" key="10">
    <source>
        <dbReference type="Proteomes" id="UP000777784"/>
    </source>
</evidence>
<evidence type="ECO:0000256" key="3">
    <source>
        <dbReference type="ARBA" id="ARBA00022475"/>
    </source>
</evidence>
<keyword evidence="7" id="KW-0813">Transport</keyword>
<dbReference type="GO" id="GO:0015031">
    <property type="term" value="P:protein transport"/>
    <property type="evidence" value="ECO:0007669"/>
    <property type="project" value="UniProtKB-KW"/>
</dbReference>
<feature type="transmembrane region" description="Helical" evidence="8">
    <location>
        <begin position="21"/>
        <end position="41"/>
    </location>
</feature>